<organism evidence="2 3">
    <name type="scientific">Ichthyophthirius multifiliis</name>
    <name type="common">White spot disease agent</name>
    <name type="synonym">Ich</name>
    <dbReference type="NCBI Taxonomy" id="5932"/>
    <lineage>
        <taxon>Eukaryota</taxon>
        <taxon>Sar</taxon>
        <taxon>Alveolata</taxon>
        <taxon>Ciliophora</taxon>
        <taxon>Intramacronucleata</taxon>
        <taxon>Oligohymenophorea</taxon>
        <taxon>Hymenostomatida</taxon>
        <taxon>Ophryoglenina</taxon>
        <taxon>Ichthyophthirius</taxon>
    </lineage>
</organism>
<dbReference type="AlphaFoldDB" id="G0R6I7"/>
<reference evidence="2 3" key="1">
    <citation type="submission" date="2011-07" db="EMBL/GenBank/DDBJ databases">
        <authorList>
            <person name="Coyne R."/>
            <person name="Brami D."/>
            <person name="Johnson J."/>
            <person name="Hostetler J."/>
            <person name="Hannick L."/>
            <person name="Clark T."/>
            <person name="Cassidy-Hanley D."/>
            <person name="Inman J."/>
        </authorList>
    </citation>
    <scope>NUCLEOTIDE SEQUENCE [LARGE SCALE GENOMIC DNA]</scope>
    <source>
        <strain evidence="2 3">G5</strain>
    </source>
</reference>
<protein>
    <recommendedName>
        <fullName evidence="4">Transmembrane protein</fullName>
    </recommendedName>
</protein>
<keyword evidence="3" id="KW-1185">Reference proteome</keyword>
<sequence length="104" mass="12814">MNNLNMRQQRLMYQRNVFIHLFQSYIMLFRMLYIGIQNQIIYQLETMGILNQLILDFLKKMYMIYQQPNLFVEHRLIYHRKCLLTKELLNALICTELGHCYMKC</sequence>
<keyword evidence="1" id="KW-0812">Transmembrane</keyword>
<keyword evidence="1" id="KW-0472">Membrane</keyword>
<dbReference type="Proteomes" id="UP000008983">
    <property type="component" value="Unassembled WGS sequence"/>
</dbReference>
<keyword evidence="1" id="KW-1133">Transmembrane helix</keyword>
<evidence type="ECO:0000313" key="3">
    <source>
        <dbReference type="Proteomes" id="UP000008983"/>
    </source>
</evidence>
<dbReference type="GeneID" id="14902969"/>
<dbReference type="EMBL" id="GL984400">
    <property type="protein sequence ID" value="EGR26918.1"/>
    <property type="molecule type" value="Genomic_DNA"/>
</dbReference>
<accession>G0R6I7</accession>
<evidence type="ECO:0000256" key="1">
    <source>
        <dbReference type="SAM" id="Phobius"/>
    </source>
</evidence>
<evidence type="ECO:0008006" key="4">
    <source>
        <dbReference type="Google" id="ProtNLM"/>
    </source>
</evidence>
<gene>
    <name evidence="2" type="ORF">IMG5_204930</name>
</gene>
<proteinExistence type="predicted"/>
<dbReference type="InParanoid" id="G0R6I7"/>
<evidence type="ECO:0000313" key="2">
    <source>
        <dbReference type="EMBL" id="EGR26918.1"/>
    </source>
</evidence>
<name>G0R6I7_ICHMU</name>
<feature type="transmembrane region" description="Helical" evidence="1">
    <location>
        <begin position="12"/>
        <end position="34"/>
    </location>
</feature>
<dbReference type="RefSeq" id="XP_004023802.1">
    <property type="nucleotide sequence ID" value="XM_004023753.1"/>
</dbReference>